<protein>
    <submittedName>
        <fullName evidence="4">Uncharacterized protein LOC113522577</fullName>
    </submittedName>
</protein>
<feature type="domain" description="ZAD" evidence="2">
    <location>
        <begin position="6"/>
        <end position="79"/>
    </location>
</feature>
<keyword evidence="1" id="KW-0863">Zinc-finger</keyword>
<dbReference type="InterPro" id="IPR012934">
    <property type="entry name" value="Znf_AD"/>
</dbReference>
<feature type="binding site" evidence="1">
    <location>
        <position position="11"/>
    </location>
    <ligand>
        <name>Zn(2+)</name>
        <dbReference type="ChEBI" id="CHEBI:29105"/>
    </ligand>
</feature>
<dbReference type="SMART" id="SM00868">
    <property type="entry name" value="zf-AD"/>
    <property type="match status" value="1"/>
</dbReference>
<dbReference type="PANTHER" id="PTHR46677:SF1">
    <property type="entry name" value="SMC5-SMC6 COMPLEX LOCALIZATION FACTOR PROTEIN 1"/>
    <property type="match status" value="1"/>
</dbReference>
<dbReference type="GO" id="GO:0008270">
    <property type="term" value="F:zinc ion binding"/>
    <property type="evidence" value="ECO:0007669"/>
    <property type="project" value="UniProtKB-UniRule"/>
</dbReference>
<feature type="binding site" evidence="1">
    <location>
        <position position="55"/>
    </location>
    <ligand>
        <name>Zn(2+)</name>
        <dbReference type="ChEBI" id="CHEBI:29105"/>
    </ligand>
</feature>
<evidence type="ECO:0000259" key="2">
    <source>
        <dbReference type="PROSITE" id="PS51915"/>
    </source>
</evidence>
<dbReference type="AlphaFoldDB" id="A0A6J1X473"/>
<evidence type="ECO:0000256" key="1">
    <source>
        <dbReference type="PROSITE-ProRule" id="PRU01263"/>
    </source>
</evidence>
<dbReference type="Proteomes" id="UP001652740">
    <property type="component" value="Unplaced"/>
</dbReference>
<dbReference type="InterPro" id="IPR013087">
    <property type="entry name" value="Znf_C2H2_type"/>
</dbReference>
<dbReference type="SMART" id="SM00355">
    <property type="entry name" value="ZnF_C2H2"/>
    <property type="match status" value="2"/>
</dbReference>
<dbReference type="SUPFAM" id="SSF52113">
    <property type="entry name" value="BRCT domain"/>
    <property type="match status" value="1"/>
</dbReference>
<dbReference type="Gene3D" id="3.40.1800.20">
    <property type="match status" value="1"/>
</dbReference>
<dbReference type="Pfam" id="PF07776">
    <property type="entry name" value="zf-AD"/>
    <property type="match status" value="1"/>
</dbReference>
<dbReference type="GO" id="GO:0005634">
    <property type="term" value="C:nucleus"/>
    <property type="evidence" value="ECO:0007669"/>
    <property type="project" value="InterPro"/>
</dbReference>
<evidence type="ECO:0000313" key="4">
    <source>
        <dbReference type="RefSeq" id="XP_026764111.2"/>
    </source>
</evidence>
<dbReference type="Gene3D" id="3.30.160.60">
    <property type="entry name" value="Classic Zinc Finger"/>
    <property type="match status" value="1"/>
</dbReference>
<proteinExistence type="predicted"/>
<accession>A0A6J1X473</accession>
<gene>
    <name evidence="4" type="primary">LOC113522577</name>
</gene>
<dbReference type="GO" id="GO:1990166">
    <property type="term" value="P:protein localization to site of double-strand break"/>
    <property type="evidence" value="ECO:0007669"/>
    <property type="project" value="TreeGrafter"/>
</dbReference>
<feature type="binding site" evidence="1">
    <location>
        <position position="52"/>
    </location>
    <ligand>
        <name>Zn(2+)</name>
        <dbReference type="ChEBI" id="CHEBI:29105"/>
    </ligand>
</feature>
<dbReference type="GeneID" id="113522577"/>
<dbReference type="Gene3D" id="3.40.50.10190">
    <property type="entry name" value="BRCT domain"/>
    <property type="match status" value="2"/>
</dbReference>
<feature type="binding site" evidence="1">
    <location>
        <position position="8"/>
    </location>
    <ligand>
        <name>Zn(2+)</name>
        <dbReference type="ChEBI" id="CHEBI:29105"/>
    </ligand>
</feature>
<dbReference type="SUPFAM" id="SSF57716">
    <property type="entry name" value="Glucocorticoid receptor-like (DNA-binding domain)"/>
    <property type="match status" value="1"/>
</dbReference>
<evidence type="ECO:0000313" key="3">
    <source>
        <dbReference type="Proteomes" id="UP001652740"/>
    </source>
</evidence>
<organism evidence="3 4">
    <name type="scientific">Galleria mellonella</name>
    <name type="common">Greater wax moth</name>
    <dbReference type="NCBI Taxonomy" id="7137"/>
    <lineage>
        <taxon>Eukaryota</taxon>
        <taxon>Metazoa</taxon>
        <taxon>Ecdysozoa</taxon>
        <taxon>Arthropoda</taxon>
        <taxon>Hexapoda</taxon>
        <taxon>Insecta</taxon>
        <taxon>Pterygota</taxon>
        <taxon>Neoptera</taxon>
        <taxon>Endopterygota</taxon>
        <taxon>Lepidoptera</taxon>
        <taxon>Glossata</taxon>
        <taxon>Ditrysia</taxon>
        <taxon>Pyraloidea</taxon>
        <taxon>Pyralidae</taxon>
        <taxon>Galleriinae</taxon>
        <taxon>Galleria</taxon>
    </lineage>
</organism>
<dbReference type="GO" id="GO:0006974">
    <property type="term" value="P:DNA damage response"/>
    <property type="evidence" value="ECO:0007669"/>
    <property type="project" value="TreeGrafter"/>
</dbReference>
<dbReference type="PROSITE" id="PS00028">
    <property type="entry name" value="ZINC_FINGER_C2H2_1"/>
    <property type="match status" value="1"/>
</dbReference>
<name>A0A6J1X473_GALME</name>
<reference evidence="4" key="1">
    <citation type="submission" date="2025-08" db="UniProtKB">
        <authorList>
            <consortium name="RefSeq"/>
        </authorList>
    </citation>
    <scope>IDENTIFICATION</scope>
    <source>
        <tissue evidence="4">Whole larvae</tissue>
    </source>
</reference>
<dbReference type="GO" id="GO:0035861">
    <property type="term" value="C:site of double-strand break"/>
    <property type="evidence" value="ECO:0007669"/>
    <property type="project" value="TreeGrafter"/>
</dbReference>
<keyword evidence="3" id="KW-1185">Reference proteome</keyword>
<dbReference type="InParanoid" id="A0A6J1X473"/>
<dbReference type="InterPro" id="IPR036420">
    <property type="entry name" value="BRCT_dom_sf"/>
</dbReference>
<keyword evidence="1" id="KW-0862">Zinc</keyword>
<dbReference type="PROSITE" id="PS51915">
    <property type="entry name" value="ZAD"/>
    <property type="match status" value="1"/>
</dbReference>
<dbReference type="KEGG" id="gmw:113522577"/>
<keyword evidence="1" id="KW-0479">Metal-binding</keyword>
<dbReference type="RefSeq" id="XP_026764111.2">
    <property type="nucleotide sequence ID" value="XM_026908310.3"/>
</dbReference>
<sequence length="652" mass="75560">MDNPFHKCRLCLKLGDFCSIYEQDDTIKLSEMVMSFTNIQIYEGDGFSDRVCSTCIENLSTAYLFKLQCERIDNLLRKAPESHIIKNSNNDYNDLFSTEFHMHEIFGSVEGENDQNSVKDKNTEMLQRNSLEVSDETDSDVDSIKCVYCNESYSNFGGHTCHVKCTIENIGLPRSSSSETLVASDLDCVTTPTEVYVSCILCDDRYNQYDDYVIHLNKCTTNVKVRHFVCPICHEIFTDKLAYLEHLKVNHFKVEKQAVEPGFTDPGTDCVDSVPIYAQTRKPKIVRRQIGWSIEDIYQEIDCNKIEEKQTPTSSPIKSFFSKLGNDTFSRQSTPKKVSFRQFIENSKAKTSNYLPFRKYLQSYRQKKKSSYSPIGGKMQVTSKIRASLPEPISDSDYGSPSGTSEESWKMKQNLICACDKKVFMLSEFINDRDRIVSMINELGGVVAENTKMEMLATHYIAVLPNDTFTGMMVCALATGKWLLHVSYIYDSFRCKKFMRENIYEWMKHPKILELDNTSVEIAKAAVFWHLELQALSAKFPFEGKQIVLIMKKKYRQYYNMIFRTLKAKPVTYDPRTPGSCCTADYCFVDMKVIERVKLRFFARHNVPVFPYQYILVYLLKKGRVDDEHKYLLQDCKRFMSRDTFDFLNNTY</sequence>
<dbReference type="PANTHER" id="PTHR46677">
    <property type="entry name" value="SMC5-SMC6 COMPLEX LOCALIZATION FACTOR PROTEIN 1"/>
    <property type="match status" value="1"/>
</dbReference>
<dbReference type="GO" id="GO:2000781">
    <property type="term" value="P:positive regulation of double-strand break repair"/>
    <property type="evidence" value="ECO:0007669"/>
    <property type="project" value="InterPro"/>
</dbReference>
<dbReference type="InterPro" id="IPR042479">
    <property type="entry name" value="Slf1"/>
</dbReference>
<dbReference type="CDD" id="cd17738">
    <property type="entry name" value="BRCT_TopBP1_rpt7"/>
    <property type="match status" value="1"/>
</dbReference>